<evidence type="ECO:0000313" key="3">
    <source>
        <dbReference type="Proteomes" id="UP000267251"/>
    </source>
</evidence>
<dbReference type="SUPFAM" id="SSF56219">
    <property type="entry name" value="DNase I-like"/>
    <property type="match status" value="1"/>
</dbReference>
<organism evidence="2 3">
    <name type="scientific">Piptocephalis cylindrospora</name>
    <dbReference type="NCBI Taxonomy" id="1907219"/>
    <lineage>
        <taxon>Eukaryota</taxon>
        <taxon>Fungi</taxon>
        <taxon>Fungi incertae sedis</taxon>
        <taxon>Zoopagomycota</taxon>
        <taxon>Zoopagomycotina</taxon>
        <taxon>Zoopagomycetes</taxon>
        <taxon>Zoopagales</taxon>
        <taxon>Piptocephalidaceae</taxon>
        <taxon>Piptocephalis</taxon>
    </lineage>
</organism>
<dbReference type="Gene3D" id="3.60.10.10">
    <property type="entry name" value="Endonuclease/exonuclease/phosphatase"/>
    <property type="match status" value="1"/>
</dbReference>
<gene>
    <name evidence="2" type="ORF">BJ684DRAFT_14740</name>
</gene>
<evidence type="ECO:0008006" key="4">
    <source>
        <dbReference type="Google" id="ProtNLM"/>
    </source>
</evidence>
<reference evidence="3" key="1">
    <citation type="journal article" date="2018" name="Nat. Microbiol.">
        <title>Leveraging single-cell genomics to expand the fungal tree of life.</title>
        <authorList>
            <person name="Ahrendt S.R."/>
            <person name="Quandt C.A."/>
            <person name="Ciobanu D."/>
            <person name="Clum A."/>
            <person name="Salamov A."/>
            <person name="Andreopoulos B."/>
            <person name="Cheng J.F."/>
            <person name="Woyke T."/>
            <person name="Pelin A."/>
            <person name="Henrissat B."/>
            <person name="Reynolds N.K."/>
            <person name="Benny G.L."/>
            <person name="Smith M.E."/>
            <person name="James T.Y."/>
            <person name="Grigoriev I.V."/>
        </authorList>
    </citation>
    <scope>NUCLEOTIDE SEQUENCE [LARGE SCALE GENOMIC DNA]</scope>
</reference>
<accession>A0A4P9Y978</accession>
<proteinExistence type="predicted"/>
<name>A0A4P9Y978_9FUNG</name>
<evidence type="ECO:0000256" key="1">
    <source>
        <dbReference type="SAM" id="MobiDB-lite"/>
    </source>
</evidence>
<protein>
    <recommendedName>
        <fullName evidence="4">Endonuclease/exonuclease/phosphatase domain-containing protein</fullName>
    </recommendedName>
</protein>
<feature type="region of interest" description="Disordered" evidence="1">
    <location>
        <begin position="186"/>
        <end position="229"/>
    </location>
</feature>
<dbReference type="AlphaFoldDB" id="A0A4P9Y978"/>
<sequence>MKATFEFKREKLTIINVYFPPGPSNRRRNAAAQGVVVKWLRECERNGSKVIVGGGFNEASSKWDDRRREDGARRNEPYSPLYRDSWKGGVIKVKNEVFGSDHLMLIEEAMLENVGIGEVYRDTKGLGRLRINETSMEQWKSIEIYGRQRGGEGVEEEISYYYGEIDDIGEEKGAWLIGAGSGYDKALWPKGEGDPEGASQGNHRRRKRPESVEDGTDEEWKEIKNHPDL</sequence>
<evidence type="ECO:0000313" key="2">
    <source>
        <dbReference type="EMBL" id="RKP14961.1"/>
    </source>
</evidence>
<dbReference type="InterPro" id="IPR036691">
    <property type="entry name" value="Endo/exonu/phosph_ase_sf"/>
</dbReference>
<dbReference type="Proteomes" id="UP000267251">
    <property type="component" value="Unassembled WGS sequence"/>
</dbReference>
<dbReference type="EMBL" id="KZ987771">
    <property type="protein sequence ID" value="RKP14961.1"/>
    <property type="molecule type" value="Genomic_DNA"/>
</dbReference>
<keyword evidence="3" id="KW-1185">Reference proteome</keyword>